<dbReference type="SUPFAM" id="SSF46565">
    <property type="entry name" value="Chaperone J-domain"/>
    <property type="match status" value="1"/>
</dbReference>
<protein>
    <recommendedName>
        <fullName evidence="2">J domain-containing protein</fullName>
    </recommendedName>
</protein>
<dbReference type="OrthoDB" id="10250354at2759"/>
<reference evidence="3 4" key="1">
    <citation type="submission" date="2021-02" db="EMBL/GenBank/DDBJ databases">
        <title>Leishmania (Mundinia) enrietti genome sequencing and assembly.</title>
        <authorList>
            <person name="Almutairi H."/>
            <person name="Gatherer D."/>
        </authorList>
    </citation>
    <scope>NUCLEOTIDE SEQUENCE [LARGE SCALE GENOMIC DNA]</scope>
    <source>
        <strain evidence="3">CUR178</strain>
    </source>
</reference>
<dbReference type="CDD" id="cd06257">
    <property type="entry name" value="DnaJ"/>
    <property type="match status" value="1"/>
</dbReference>
<comment type="caution">
    <text evidence="3">The sequence shown here is derived from an EMBL/GenBank/DDBJ whole genome shotgun (WGS) entry which is preliminary data.</text>
</comment>
<dbReference type="EMBL" id="JAFHKP010000008">
    <property type="protein sequence ID" value="KAG5485124.1"/>
    <property type="molecule type" value="Genomic_DNA"/>
</dbReference>
<sequence length="305" mass="32188">MQTLYDVLNVPMSASQGELQHAYRRLLTHLHPDRCYHDNDSVSYNTARELDQVRMNLLQRAHKVLCNPQERSEYDAYLTRHLQNDSTAHHEPPQQACRLQGMAAPLVLAFVGSAHGSAGGTGGMATTLTDVAEVKGNNTPSTKGSRSAARPPTAALEGVCDGAANPQYANPMTRALGTSLSAADVTATRQEGAAAFPKSQSANTPPSGPIVYTASAATQRRPDDAVSVCAIKTGPHAVGLVVVTDGSVASGALASGTAAEASQEQQQQQQGQPSATAATALPFAESDIHLPRRIRVIEEHLVIRV</sequence>
<proteinExistence type="predicted"/>
<evidence type="ECO:0000313" key="4">
    <source>
        <dbReference type="Proteomes" id="UP000674179"/>
    </source>
</evidence>
<keyword evidence="4" id="KW-1185">Reference proteome</keyword>
<evidence type="ECO:0000256" key="1">
    <source>
        <dbReference type="SAM" id="MobiDB-lite"/>
    </source>
</evidence>
<evidence type="ECO:0000313" key="3">
    <source>
        <dbReference type="EMBL" id="KAG5485124.1"/>
    </source>
</evidence>
<dbReference type="GeneID" id="94175239"/>
<dbReference type="SMART" id="SM00271">
    <property type="entry name" value="DnaJ"/>
    <property type="match status" value="1"/>
</dbReference>
<dbReference type="Gene3D" id="1.10.287.110">
    <property type="entry name" value="DnaJ domain"/>
    <property type="match status" value="1"/>
</dbReference>
<name>A0A836H5F4_LEIEN</name>
<gene>
    <name evidence="3" type="ORF">CUR178_08095</name>
</gene>
<dbReference type="PROSITE" id="PS50076">
    <property type="entry name" value="DNAJ_2"/>
    <property type="match status" value="1"/>
</dbReference>
<dbReference type="PANTHER" id="PTHR45090:SF4">
    <property type="entry name" value="J DOMAIN-CONTAINING PROTEIN"/>
    <property type="match status" value="1"/>
</dbReference>
<dbReference type="AlphaFoldDB" id="A0A836H5F4"/>
<dbReference type="InterPro" id="IPR036869">
    <property type="entry name" value="J_dom_sf"/>
</dbReference>
<dbReference type="PRINTS" id="PR00625">
    <property type="entry name" value="JDOMAIN"/>
</dbReference>
<dbReference type="PANTHER" id="PTHR45090">
    <property type="entry name" value="CHAPERONE PROTEIN DNAJ 20 CHLOROPLASTIC"/>
    <property type="match status" value="1"/>
</dbReference>
<feature type="domain" description="J" evidence="2">
    <location>
        <begin position="3"/>
        <end position="78"/>
    </location>
</feature>
<dbReference type="Proteomes" id="UP000674179">
    <property type="component" value="Chromosome 8"/>
</dbReference>
<dbReference type="Pfam" id="PF00226">
    <property type="entry name" value="DnaJ"/>
    <property type="match status" value="1"/>
</dbReference>
<feature type="region of interest" description="Disordered" evidence="1">
    <location>
        <begin position="191"/>
        <end position="211"/>
    </location>
</feature>
<evidence type="ECO:0000259" key="2">
    <source>
        <dbReference type="PROSITE" id="PS50076"/>
    </source>
</evidence>
<dbReference type="InterPro" id="IPR001623">
    <property type="entry name" value="DnaJ_domain"/>
</dbReference>
<organism evidence="3 4">
    <name type="scientific">Leishmania enriettii</name>
    <dbReference type="NCBI Taxonomy" id="5663"/>
    <lineage>
        <taxon>Eukaryota</taxon>
        <taxon>Discoba</taxon>
        <taxon>Euglenozoa</taxon>
        <taxon>Kinetoplastea</taxon>
        <taxon>Metakinetoplastina</taxon>
        <taxon>Trypanosomatida</taxon>
        <taxon>Trypanosomatidae</taxon>
        <taxon>Leishmaniinae</taxon>
        <taxon>Leishmania</taxon>
    </lineage>
</organism>
<dbReference type="KEGG" id="lenr:94175239"/>
<dbReference type="InterPro" id="IPR053232">
    <property type="entry name" value="DnaJ_C/III_chloroplastic"/>
</dbReference>
<dbReference type="RefSeq" id="XP_067695388.1">
    <property type="nucleotide sequence ID" value="XM_067839729.1"/>
</dbReference>
<accession>A0A836H5F4</accession>